<dbReference type="AlphaFoldDB" id="A0AAN4Z1U1"/>
<organism evidence="18 19">
    <name type="scientific">Pristionchus mayeri</name>
    <dbReference type="NCBI Taxonomy" id="1317129"/>
    <lineage>
        <taxon>Eukaryota</taxon>
        <taxon>Metazoa</taxon>
        <taxon>Ecdysozoa</taxon>
        <taxon>Nematoda</taxon>
        <taxon>Chromadorea</taxon>
        <taxon>Rhabditida</taxon>
        <taxon>Rhabditina</taxon>
        <taxon>Diplogasteromorpha</taxon>
        <taxon>Diplogasteroidea</taxon>
        <taxon>Neodiplogasteridae</taxon>
        <taxon>Pristionchus</taxon>
    </lineage>
</organism>
<feature type="transmembrane region" description="Helical" evidence="17">
    <location>
        <begin position="146"/>
        <end position="167"/>
    </location>
</feature>
<reference evidence="19" key="1">
    <citation type="submission" date="2022-10" db="EMBL/GenBank/DDBJ databases">
        <title>Genome assembly of Pristionchus species.</title>
        <authorList>
            <person name="Yoshida K."/>
            <person name="Sommer R.J."/>
        </authorList>
    </citation>
    <scope>NUCLEOTIDE SEQUENCE [LARGE SCALE GENOMIC DNA]</scope>
    <source>
        <strain evidence="19">RS5460</strain>
    </source>
</reference>
<comment type="catalytic activity">
    <reaction evidence="14">
        <text>13-(9Z-octadecenoyloxy)-octadecanoate + H2O = 13-hydroxy-octadecanoate + (9Z)-octadecenoate + H(+)</text>
        <dbReference type="Rhea" id="RHEA:52064"/>
        <dbReference type="ChEBI" id="CHEBI:15377"/>
        <dbReference type="ChEBI" id="CHEBI:15378"/>
        <dbReference type="ChEBI" id="CHEBI:30823"/>
        <dbReference type="ChEBI" id="CHEBI:136303"/>
        <dbReference type="ChEBI" id="CHEBI:136304"/>
    </reaction>
    <physiologicalReaction direction="left-to-right" evidence="14">
        <dbReference type="Rhea" id="RHEA:52065"/>
    </physiologicalReaction>
</comment>
<keyword evidence="6 17" id="KW-0472">Membrane</keyword>
<comment type="subcellular location">
    <subcellularLocation>
        <location evidence="2">Endomembrane system</location>
        <topology evidence="2">Multi-pass membrane protein</topology>
    </subcellularLocation>
</comment>
<evidence type="ECO:0000256" key="1">
    <source>
        <dbReference type="ARBA" id="ARBA00000923"/>
    </source>
</evidence>
<evidence type="ECO:0000256" key="14">
    <source>
        <dbReference type="ARBA" id="ARBA00049296"/>
    </source>
</evidence>
<dbReference type="Pfam" id="PF04750">
    <property type="entry name" value="Far-17a_AIG1"/>
    <property type="match status" value="1"/>
</dbReference>
<evidence type="ECO:0000256" key="15">
    <source>
        <dbReference type="ARBA" id="ARBA00049322"/>
    </source>
</evidence>
<evidence type="ECO:0000313" key="19">
    <source>
        <dbReference type="Proteomes" id="UP001328107"/>
    </source>
</evidence>
<dbReference type="PANTHER" id="PTHR10989">
    <property type="entry name" value="ANDROGEN-INDUCED PROTEIN 1-RELATED"/>
    <property type="match status" value="1"/>
</dbReference>
<dbReference type="GO" id="GO:0016020">
    <property type="term" value="C:membrane"/>
    <property type="evidence" value="ECO:0007669"/>
    <property type="project" value="InterPro"/>
</dbReference>
<feature type="transmembrane region" description="Helical" evidence="17">
    <location>
        <begin position="41"/>
        <end position="63"/>
    </location>
</feature>
<comment type="catalytic activity">
    <reaction evidence="15">
        <text>13-(9Z-hexadecenoyloxy)-octadecanoate + H2O = 13-hydroxy-octadecanoate + (9Z)-hexadecenoate + H(+)</text>
        <dbReference type="Rhea" id="RHEA:52076"/>
        <dbReference type="ChEBI" id="CHEBI:15377"/>
        <dbReference type="ChEBI" id="CHEBI:15378"/>
        <dbReference type="ChEBI" id="CHEBI:32372"/>
        <dbReference type="ChEBI" id="CHEBI:136304"/>
        <dbReference type="ChEBI" id="CHEBI:136315"/>
    </reaction>
    <physiologicalReaction direction="left-to-right" evidence="15">
        <dbReference type="Rhea" id="RHEA:52077"/>
    </physiologicalReaction>
</comment>
<protein>
    <recommendedName>
        <fullName evidence="20">FAR-17a/AIG1-like protein</fullName>
    </recommendedName>
</protein>
<comment type="caution">
    <text evidence="18">The sequence shown here is derived from an EMBL/GenBank/DDBJ whole genome shotgun (WGS) entry which is preliminary data.</text>
</comment>
<evidence type="ECO:0000256" key="10">
    <source>
        <dbReference type="ARBA" id="ARBA00048680"/>
    </source>
</evidence>
<sequence length="226" mass="25712">MIKLLVHSALLAGFLHTWYLDYKHLPPSALLVKDQPLSRLGWLTMVDMTLQTIYHFVAILVVLFGCQDSCRRFKFFGQALVGPIGLAVAVLFWGLWTFDPHTLAKDATAMKLIENWPWNHGLHTLPALSAFVDVLLWRRPNPNFSCVFKTIFGFVLIYIGDIYLINYLSGGNWPYPILAQLDTVGRIVFYAFAISIVLASYGVLALFNRIVYGDLSETEKEKKKKQ</sequence>
<feature type="transmembrane region" description="Helical" evidence="17">
    <location>
        <begin position="187"/>
        <end position="207"/>
    </location>
</feature>
<proteinExistence type="inferred from homology"/>
<evidence type="ECO:0000256" key="8">
    <source>
        <dbReference type="ARBA" id="ARBA00047427"/>
    </source>
</evidence>
<evidence type="ECO:0000256" key="2">
    <source>
        <dbReference type="ARBA" id="ARBA00004127"/>
    </source>
</evidence>
<evidence type="ECO:0000256" key="11">
    <source>
        <dbReference type="ARBA" id="ARBA00048701"/>
    </source>
</evidence>
<comment type="catalytic activity">
    <reaction evidence="10">
        <text>12-octadecanoyloxy-octadecanoate + H2O = 12-hydroxyoctadecanoate + octadecanoate + H(+)</text>
        <dbReference type="Rhea" id="RHEA:52080"/>
        <dbReference type="ChEBI" id="CHEBI:15377"/>
        <dbReference type="ChEBI" id="CHEBI:15378"/>
        <dbReference type="ChEBI" id="CHEBI:25629"/>
        <dbReference type="ChEBI" id="CHEBI:84201"/>
        <dbReference type="ChEBI" id="CHEBI:136330"/>
    </reaction>
    <physiologicalReaction direction="left-to-right" evidence="10">
        <dbReference type="Rhea" id="RHEA:52081"/>
    </physiologicalReaction>
</comment>
<evidence type="ECO:0000256" key="7">
    <source>
        <dbReference type="ARBA" id="ARBA00047368"/>
    </source>
</evidence>
<evidence type="ECO:0000256" key="12">
    <source>
        <dbReference type="ARBA" id="ARBA00048800"/>
    </source>
</evidence>
<comment type="catalytic activity">
    <reaction evidence="13">
        <text>9-octadecanoyloxy-octadecanoate + H2O = 9-hydroxy-octadecanoate + octadecanoate + H(+)</text>
        <dbReference type="Rhea" id="RHEA:52096"/>
        <dbReference type="ChEBI" id="CHEBI:15377"/>
        <dbReference type="ChEBI" id="CHEBI:15378"/>
        <dbReference type="ChEBI" id="CHEBI:25629"/>
        <dbReference type="ChEBI" id="CHEBI:136286"/>
        <dbReference type="ChEBI" id="CHEBI:136373"/>
    </reaction>
    <physiologicalReaction direction="left-to-right" evidence="13">
        <dbReference type="Rhea" id="RHEA:52097"/>
    </physiologicalReaction>
</comment>
<evidence type="ECO:0000256" key="17">
    <source>
        <dbReference type="SAM" id="Phobius"/>
    </source>
</evidence>
<dbReference type="EMBL" id="BTRK01000001">
    <property type="protein sequence ID" value="GMR32483.1"/>
    <property type="molecule type" value="Genomic_DNA"/>
</dbReference>
<comment type="catalytic activity">
    <reaction evidence="11">
        <text>12-(9Z-octadecenoyloxy)-octadecanoate + H2O = 12-hydroxyoctadecanoate + (9Z)-octadecenoate + H(+)</text>
        <dbReference type="Rhea" id="RHEA:52060"/>
        <dbReference type="ChEBI" id="CHEBI:15377"/>
        <dbReference type="ChEBI" id="CHEBI:15378"/>
        <dbReference type="ChEBI" id="CHEBI:30823"/>
        <dbReference type="ChEBI" id="CHEBI:84201"/>
        <dbReference type="ChEBI" id="CHEBI:136302"/>
    </reaction>
    <physiologicalReaction direction="left-to-right" evidence="11">
        <dbReference type="Rhea" id="RHEA:52061"/>
    </physiologicalReaction>
</comment>
<feature type="transmembrane region" description="Helical" evidence="17">
    <location>
        <begin position="116"/>
        <end position="137"/>
    </location>
</feature>
<evidence type="ECO:0000256" key="5">
    <source>
        <dbReference type="ARBA" id="ARBA00022989"/>
    </source>
</evidence>
<evidence type="ECO:0000256" key="6">
    <source>
        <dbReference type="ARBA" id="ARBA00023136"/>
    </source>
</evidence>
<comment type="catalytic activity">
    <reaction evidence="8">
        <text>13-octadecanoyloxy-octadecanoate + H2O = 13-hydroxy-octadecanoate + octadecanoate + H(+)</text>
        <dbReference type="Rhea" id="RHEA:52084"/>
        <dbReference type="ChEBI" id="CHEBI:15377"/>
        <dbReference type="ChEBI" id="CHEBI:15378"/>
        <dbReference type="ChEBI" id="CHEBI:25629"/>
        <dbReference type="ChEBI" id="CHEBI:136304"/>
        <dbReference type="ChEBI" id="CHEBI:136335"/>
    </reaction>
    <physiologicalReaction direction="left-to-right" evidence="8">
        <dbReference type="Rhea" id="RHEA:52085"/>
    </physiologicalReaction>
</comment>
<comment type="catalytic activity">
    <reaction evidence="16">
        <text>12-(9Z-hexadecenoyloxy)-octadecanoate + H2O = 12-hydroxyoctadecanoate + (9Z)-hexadecenoate + H(+)</text>
        <dbReference type="Rhea" id="RHEA:52072"/>
        <dbReference type="ChEBI" id="CHEBI:15377"/>
        <dbReference type="ChEBI" id="CHEBI:15378"/>
        <dbReference type="ChEBI" id="CHEBI:32372"/>
        <dbReference type="ChEBI" id="CHEBI:84201"/>
        <dbReference type="ChEBI" id="CHEBI:136312"/>
    </reaction>
    <physiologicalReaction direction="left-to-right" evidence="16">
        <dbReference type="Rhea" id="RHEA:52073"/>
    </physiologicalReaction>
</comment>
<keyword evidence="5 17" id="KW-1133">Transmembrane helix</keyword>
<name>A0AAN4Z1U1_9BILA</name>
<comment type="catalytic activity">
    <reaction evidence="7">
        <text>12-hexadecanoyloxy-octadecanoate + H2O = 12-hydroxyoctadecanoate + hexadecanoate + H(+)</text>
        <dbReference type="Rhea" id="RHEA:52056"/>
        <dbReference type="ChEBI" id="CHEBI:7896"/>
        <dbReference type="ChEBI" id="CHEBI:15377"/>
        <dbReference type="ChEBI" id="CHEBI:15378"/>
        <dbReference type="ChEBI" id="CHEBI:83677"/>
        <dbReference type="ChEBI" id="CHEBI:84201"/>
    </reaction>
    <physiologicalReaction direction="left-to-right" evidence="7">
        <dbReference type="Rhea" id="RHEA:52057"/>
    </physiologicalReaction>
</comment>
<evidence type="ECO:0000256" key="13">
    <source>
        <dbReference type="ARBA" id="ARBA00049221"/>
    </source>
</evidence>
<comment type="catalytic activity">
    <reaction evidence="1">
        <text>9-(9Z-hexadecenoyloxy)-octadecanoate + H2O = (9Z)-hexadecenoate + 9-hydroxy-octadecanoate + H(+)</text>
        <dbReference type="Rhea" id="RHEA:52068"/>
        <dbReference type="ChEBI" id="CHEBI:15377"/>
        <dbReference type="ChEBI" id="CHEBI:15378"/>
        <dbReference type="ChEBI" id="CHEBI:32372"/>
        <dbReference type="ChEBI" id="CHEBI:136286"/>
        <dbReference type="ChEBI" id="CHEBI:136309"/>
    </reaction>
    <physiologicalReaction direction="left-to-right" evidence="1">
        <dbReference type="Rhea" id="RHEA:52069"/>
    </physiologicalReaction>
</comment>
<keyword evidence="4 17" id="KW-0812">Transmembrane</keyword>
<comment type="catalytic activity">
    <reaction evidence="9">
        <text>9-hexadecanoyloxy-octadecanoate + H2O = 9-hydroxy-octadecanoate + hexadecanoate + H(+)</text>
        <dbReference type="Rhea" id="RHEA:52052"/>
        <dbReference type="ChEBI" id="CHEBI:7896"/>
        <dbReference type="ChEBI" id="CHEBI:15377"/>
        <dbReference type="ChEBI" id="CHEBI:15378"/>
        <dbReference type="ChEBI" id="CHEBI:83670"/>
        <dbReference type="ChEBI" id="CHEBI:136286"/>
    </reaction>
    <physiologicalReaction direction="left-to-right" evidence="9">
        <dbReference type="Rhea" id="RHEA:52053"/>
    </physiologicalReaction>
</comment>
<accession>A0AAN4Z1U1</accession>
<evidence type="ECO:0008006" key="20">
    <source>
        <dbReference type="Google" id="ProtNLM"/>
    </source>
</evidence>
<comment type="catalytic activity">
    <reaction evidence="12">
        <text>9-(9Z-octadecenoyloxy)-octadecanoate + H2O = 9-hydroxy-octadecanoate + (9Z)-octadecenoate + H(+)</text>
        <dbReference type="Rhea" id="RHEA:52048"/>
        <dbReference type="ChEBI" id="CHEBI:15377"/>
        <dbReference type="ChEBI" id="CHEBI:15378"/>
        <dbReference type="ChEBI" id="CHEBI:30823"/>
        <dbReference type="ChEBI" id="CHEBI:136282"/>
        <dbReference type="ChEBI" id="CHEBI:136286"/>
    </reaction>
    <physiologicalReaction direction="left-to-right" evidence="12">
        <dbReference type="Rhea" id="RHEA:52049"/>
    </physiologicalReaction>
</comment>
<evidence type="ECO:0000256" key="9">
    <source>
        <dbReference type="ARBA" id="ARBA00047863"/>
    </source>
</evidence>
<evidence type="ECO:0000256" key="16">
    <source>
        <dbReference type="ARBA" id="ARBA00049428"/>
    </source>
</evidence>
<dbReference type="GO" id="GO:0012505">
    <property type="term" value="C:endomembrane system"/>
    <property type="evidence" value="ECO:0007669"/>
    <property type="project" value="UniProtKB-SubCell"/>
</dbReference>
<feature type="transmembrane region" description="Helical" evidence="17">
    <location>
        <begin position="75"/>
        <end position="96"/>
    </location>
</feature>
<evidence type="ECO:0000256" key="3">
    <source>
        <dbReference type="ARBA" id="ARBA00009300"/>
    </source>
</evidence>
<dbReference type="InterPro" id="IPR006838">
    <property type="entry name" value="ADTRP_AIG1"/>
</dbReference>
<evidence type="ECO:0000256" key="4">
    <source>
        <dbReference type="ARBA" id="ARBA00022692"/>
    </source>
</evidence>
<evidence type="ECO:0000313" key="18">
    <source>
        <dbReference type="EMBL" id="GMR32483.1"/>
    </source>
</evidence>
<gene>
    <name evidence="18" type="ORF">PMAYCL1PPCAC_02678</name>
</gene>
<keyword evidence="19" id="KW-1185">Reference proteome</keyword>
<dbReference type="PANTHER" id="PTHR10989:SF16">
    <property type="entry name" value="AT02829P-RELATED"/>
    <property type="match status" value="1"/>
</dbReference>
<dbReference type="Proteomes" id="UP001328107">
    <property type="component" value="Unassembled WGS sequence"/>
</dbReference>
<comment type="similarity">
    <text evidence="3">Belongs to the AIG1 family.</text>
</comment>